<organism evidence="1 2">
    <name type="scientific">Parabacteroides merdae</name>
    <dbReference type="NCBI Taxonomy" id="46503"/>
    <lineage>
        <taxon>Bacteria</taxon>
        <taxon>Pseudomonadati</taxon>
        <taxon>Bacteroidota</taxon>
        <taxon>Bacteroidia</taxon>
        <taxon>Bacteroidales</taxon>
        <taxon>Tannerellaceae</taxon>
        <taxon>Parabacteroides</taxon>
    </lineage>
</organism>
<evidence type="ECO:0008006" key="3">
    <source>
        <dbReference type="Google" id="ProtNLM"/>
    </source>
</evidence>
<evidence type="ECO:0000313" key="2">
    <source>
        <dbReference type="Proteomes" id="UP000286260"/>
    </source>
</evidence>
<dbReference type="AlphaFoldDB" id="A0A414BYI1"/>
<evidence type="ECO:0000313" key="1">
    <source>
        <dbReference type="EMBL" id="RHC85105.1"/>
    </source>
</evidence>
<sequence length="141" mass="15849">MGWGGGNTLKNLYIHKALSLIGAELELLNLKTTHPEQFNSPVSTEFKSDLYVLPKSKELGIIGIAEIVLALFLLGKIVGENGTPVPKIQLARGFEQFFNLKFGSIYDKIGKVFTRKPYNLTKTLDALRNTITREDRKRKNK</sequence>
<dbReference type="EMBL" id="QSII01000012">
    <property type="protein sequence ID" value="RHC85105.1"/>
    <property type="molecule type" value="Genomic_DNA"/>
</dbReference>
<protein>
    <recommendedName>
        <fullName evidence="3">RteC protein</fullName>
    </recommendedName>
</protein>
<reference evidence="1 2" key="1">
    <citation type="submission" date="2018-08" db="EMBL/GenBank/DDBJ databases">
        <title>A genome reference for cultivated species of the human gut microbiota.</title>
        <authorList>
            <person name="Zou Y."/>
            <person name="Xue W."/>
            <person name="Luo G."/>
        </authorList>
    </citation>
    <scope>NUCLEOTIDE SEQUENCE [LARGE SCALE GENOMIC DNA]</scope>
    <source>
        <strain evidence="1 2">AM34-17</strain>
    </source>
</reference>
<dbReference type="Proteomes" id="UP000286260">
    <property type="component" value="Unassembled WGS sequence"/>
</dbReference>
<name>A0A414BYI1_9BACT</name>
<dbReference type="RefSeq" id="WP_122204450.1">
    <property type="nucleotide sequence ID" value="NZ_QSII01000012.1"/>
</dbReference>
<comment type="caution">
    <text evidence="1">The sequence shown here is derived from an EMBL/GenBank/DDBJ whole genome shotgun (WGS) entry which is preliminary data.</text>
</comment>
<gene>
    <name evidence="1" type="ORF">DW828_10315</name>
</gene>
<accession>A0A414BYI1</accession>
<proteinExistence type="predicted"/>